<evidence type="ECO:0000313" key="12">
    <source>
        <dbReference type="Proteomes" id="UP001596456"/>
    </source>
</evidence>
<comment type="function">
    <text evidence="1 9">Required for the export of heme to the periplasm for the biogenesis of c-type cytochromes.</text>
</comment>
<keyword evidence="9" id="KW-1003">Cell membrane</keyword>
<feature type="transmembrane region" description="Helical" evidence="9">
    <location>
        <begin position="92"/>
        <end position="111"/>
    </location>
</feature>
<dbReference type="InterPro" id="IPR002541">
    <property type="entry name" value="Cyt_c_assembly"/>
</dbReference>
<evidence type="ECO:0000313" key="11">
    <source>
        <dbReference type="EMBL" id="MFC7332359.1"/>
    </source>
</evidence>
<evidence type="ECO:0000256" key="4">
    <source>
        <dbReference type="ARBA" id="ARBA00016463"/>
    </source>
</evidence>
<evidence type="ECO:0000256" key="5">
    <source>
        <dbReference type="ARBA" id="ARBA00022692"/>
    </source>
</evidence>
<feature type="transmembrane region" description="Helical" evidence="9">
    <location>
        <begin position="197"/>
        <end position="218"/>
    </location>
</feature>
<evidence type="ECO:0000259" key="10">
    <source>
        <dbReference type="Pfam" id="PF01578"/>
    </source>
</evidence>
<evidence type="ECO:0000256" key="2">
    <source>
        <dbReference type="ARBA" id="ARBA00004141"/>
    </source>
</evidence>
<keyword evidence="12" id="KW-1185">Reference proteome</keyword>
<evidence type="ECO:0000256" key="7">
    <source>
        <dbReference type="ARBA" id="ARBA00022989"/>
    </source>
</evidence>
<sequence>MHRYANPARFLRIASIVQPWAIGLTVLAFAVGLWFALVASPPDYQQGDTVRIMYIHVPAAWMSLFVYSSMAITAFVALVWRHPLAEVYARAAAPIGAGFTFLCLVSGSLWGEPMWGTWWVWDARLTSVLILFFLYLGFMALVNAFDDPNRGAKAGNVLLLVGAVNVPIIKFSVEWWNTLHQPASVFRADGPTISSEMLWPLFIMAGAFHAYFVVVLILRMRGELTARKIQAIRLTQAAAAAE</sequence>
<reference evidence="12" key="1">
    <citation type="journal article" date="2019" name="Int. J. Syst. Evol. Microbiol.">
        <title>The Global Catalogue of Microorganisms (GCM) 10K type strain sequencing project: providing services to taxonomists for standard genome sequencing and annotation.</title>
        <authorList>
            <consortium name="The Broad Institute Genomics Platform"/>
            <consortium name="The Broad Institute Genome Sequencing Center for Infectious Disease"/>
            <person name="Wu L."/>
            <person name="Ma J."/>
        </authorList>
    </citation>
    <scope>NUCLEOTIDE SEQUENCE [LARGE SCALE GENOMIC DNA]</scope>
    <source>
        <strain evidence="12">CGMCC 1.16275</strain>
    </source>
</reference>
<name>A0ABW2KTL0_9PROT</name>
<feature type="domain" description="Cytochrome c assembly protein" evidence="10">
    <location>
        <begin position="24"/>
        <end position="180"/>
    </location>
</feature>
<evidence type="ECO:0000256" key="8">
    <source>
        <dbReference type="ARBA" id="ARBA00023136"/>
    </source>
</evidence>
<dbReference type="PRINTS" id="PR01386">
    <property type="entry name" value="CCMCBIOGNSIS"/>
</dbReference>
<feature type="transmembrane region" description="Helical" evidence="9">
    <location>
        <begin position="157"/>
        <end position="177"/>
    </location>
</feature>
<comment type="similarity">
    <text evidence="3 9">Belongs to the CcmC/CycZ/HelC family.</text>
</comment>
<keyword evidence="5 9" id="KW-0812">Transmembrane</keyword>
<keyword evidence="8 9" id="KW-0472">Membrane</keyword>
<accession>A0ABW2KTL0</accession>
<protein>
    <recommendedName>
        <fullName evidence="4 9">Heme exporter protein C</fullName>
    </recommendedName>
    <alternativeName>
        <fullName evidence="9">Cytochrome c-type biogenesis protein</fullName>
    </alternativeName>
</protein>
<feature type="transmembrane region" description="Helical" evidence="9">
    <location>
        <begin position="59"/>
        <end position="80"/>
    </location>
</feature>
<feature type="transmembrane region" description="Helical" evidence="9">
    <location>
        <begin position="20"/>
        <end position="39"/>
    </location>
</feature>
<keyword evidence="6 9" id="KW-0201">Cytochrome c-type biogenesis</keyword>
<dbReference type="NCBIfam" id="TIGR01191">
    <property type="entry name" value="ccmC"/>
    <property type="match status" value="1"/>
</dbReference>
<proteinExistence type="inferred from homology"/>
<organism evidence="11 12">
    <name type="scientific">Rhodocista pekingensis</name>
    <dbReference type="NCBI Taxonomy" id="201185"/>
    <lineage>
        <taxon>Bacteria</taxon>
        <taxon>Pseudomonadati</taxon>
        <taxon>Pseudomonadota</taxon>
        <taxon>Alphaproteobacteria</taxon>
        <taxon>Rhodospirillales</taxon>
        <taxon>Azospirillaceae</taxon>
        <taxon>Rhodocista</taxon>
    </lineage>
</organism>
<keyword evidence="9" id="KW-0813">Transport</keyword>
<gene>
    <name evidence="9" type="primary">ccmC</name>
    <name evidence="11" type="ORF">ACFQPS_04230</name>
</gene>
<keyword evidence="9" id="KW-0997">Cell inner membrane</keyword>
<dbReference type="RefSeq" id="WP_377356928.1">
    <property type="nucleotide sequence ID" value="NZ_JBHTCM010000005.1"/>
</dbReference>
<dbReference type="InterPro" id="IPR003557">
    <property type="entry name" value="Cyt_c_biogenesis_CcmC"/>
</dbReference>
<comment type="caution">
    <text evidence="11">The sequence shown here is derived from an EMBL/GenBank/DDBJ whole genome shotgun (WGS) entry which is preliminary data.</text>
</comment>
<feature type="transmembrane region" description="Helical" evidence="9">
    <location>
        <begin position="123"/>
        <end position="145"/>
    </location>
</feature>
<comment type="subcellular location">
    <subcellularLocation>
        <location evidence="9">Cell inner membrane</location>
    </subcellularLocation>
    <subcellularLocation>
        <location evidence="2">Membrane</location>
        <topology evidence="2">Multi-pass membrane protein</topology>
    </subcellularLocation>
</comment>
<evidence type="ECO:0000256" key="3">
    <source>
        <dbReference type="ARBA" id="ARBA00005840"/>
    </source>
</evidence>
<evidence type="ECO:0000256" key="6">
    <source>
        <dbReference type="ARBA" id="ARBA00022748"/>
    </source>
</evidence>
<dbReference type="InterPro" id="IPR045062">
    <property type="entry name" value="Cyt_c_biogenesis_CcsA/CcmC"/>
</dbReference>
<dbReference type="PANTHER" id="PTHR30071">
    <property type="entry name" value="HEME EXPORTER PROTEIN C"/>
    <property type="match status" value="1"/>
</dbReference>
<dbReference type="Pfam" id="PF01578">
    <property type="entry name" value="Cytochrom_C_asm"/>
    <property type="match status" value="1"/>
</dbReference>
<evidence type="ECO:0000256" key="9">
    <source>
        <dbReference type="RuleBase" id="RU364092"/>
    </source>
</evidence>
<dbReference type="EMBL" id="JBHTCM010000005">
    <property type="protein sequence ID" value="MFC7332359.1"/>
    <property type="molecule type" value="Genomic_DNA"/>
</dbReference>
<dbReference type="PANTHER" id="PTHR30071:SF1">
    <property type="entry name" value="CYTOCHROME B_B6 PROTEIN-RELATED"/>
    <property type="match status" value="1"/>
</dbReference>
<keyword evidence="7 9" id="KW-1133">Transmembrane helix</keyword>
<evidence type="ECO:0000256" key="1">
    <source>
        <dbReference type="ARBA" id="ARBA00002442"/>
    </source>
</evidence>
<dbReference type="Proteomes" id="UP001596456">
    <property type="component" value="Unassembled WGS sequence"/>
</dbReference>